<dbReference type="Gene3D" id="3.10.129.10">
    <property type="entry name" value="Hotdog Thioesterase"/>
    <property type="match status" value="1"/>
</dbReference>
<organism evidence="2 3">
    <name type="scientific">Virgisporangium ochraceum</name>
    <dbReference type="NCBI Taxonomy" id="65505"/>
    <lineage>
        <taxon>Bacteria</taxon>
        <taxon>Bacillati</taxon>
        <taxon>Actinomycetota</taxon>
        <taxon>Actinomycetes</taxon>
        <taxon>Micromonosporales</taxon>
        <taxon>Micromonosporaceae</taxon>
        <taxon>Virgisporangium</taxon>
    </lineage>
</organism>
<sequence>MLGAIEVIRRAETDDRDVTTSRTEVTVSPDEPVFPGHYPDFPIFPGVCEVEYVHLSALLTAPDGPVELVALDSARFTGPVHPGDRIDIEMRWTTTDGVVVCSASVRGPRGECANVRLRYRPAPESKN</sequence>
<dbReference type="Proteomes" id="UP000635606">
    <property type="component" value="Unassembled WGS sequence"/>
</dbReference>
<dbReference type="InterPro" id="IPR054545">
    <property type="entry name" value="ApeI-like"/>
</dbReference>
<dbReference type="Pfam" id="PF22818">
    <property type="entry name" value="ApeI-like"/>
    <property type="match status" value="1"/>
</dbReference>
<dbReference type="AlphaFoldDB" id="A0A8J4A8Z4"/>
<gene>
    <name evidence="2" type="ORF">Voc01_104770</name>
</gene>
<dbReference type="EMBL" id="BOPH01000178">
    <property type="protein sequence ID" value="GIJ75560.1"/>
    <property type="molecule type" value="Genomic_DNA"/>
</dbReference>
<evidence type="ECO:0000259" key="1">
    <source>
        <dbReference type="Pfam" id="PF22818"/>
    </source>
</evidence>
<dbReference type="SUPFAM" id="SSF54637">
    <property type="entry name" value="Thioesterase/thiol ester dehydrase-isomerase"/>
    <property type="match status" value="1"/>
</dbReference>
<evidence type="ECO:0000313" key="3">
    <source>
        <dbReference type="Proteomes" id="UP000635606"/>
    </source>
</evidence>
<proteinExistence type="predicted"/>
<comment type="caution">
    <text evidence="2">The sequence shown here is derived from an EMBL/GenBank/DDBJ whole genome shotgun (WGS) entry which is preliminary data.</text>
</comment>
<protein>
    <recommendedName>
        <fullName evidence="1">ApeI dehydratase-like domain-containing protein</fullName>
    </recommendedName>
</protein>
<evidence type="ECO:0000313" key="2">
    <source>
        <dbReference type="EMBL" id="GIJ75560.1"/>
    </source>
</evidence>
<name>A0A8J4A8Z4_9ACTN</name>
<keyword evidence="3" id="KW-1185">Reference proteome</keyword>
<reference evidence="2" key="1">
    <citation type="submission" date="2021-01" db="EMBL/GenBank/DDBJ databases">
        <title>Whole genome shotgun sequence of Virgisporangium ochraceum NBRC 16418.</title>
        <authorList>
            <person name="Komaki H."/>
            <person name="Tamura T."/>
        </authorList>
    </citation>
    <scope>NUCLEOTIDE SEQUENCE</scope>
    <source>
        <strain evidence="2">NBRC 16418</strain>
    </source>
</reference>
<feature type="domain" description="ApeI dehydratase-like" evidence="1">
    <location>
        <begin position="20"/>
        <end position="97"/>
    </location>
</feature>
<dbReference type="InterPro" id="IPR029069">
    <property type="entry name" value="HotDog_dom_sf"/>
</dbReference>
<accession>A0A8J4A8Z4</accession>